<accession>A0ABS5YS47</accession>
<proteinExistence type="predicted"/>
<gene>
    <name evidence="1" type="ORF">KOI35_20605</name>
</gene>
<dbReference type="RefSeq" id="WP_215789129.1">
    <property type="nucleotide sequence ID" value="NZ_JAHKKG010000006.1"/>
</dbReference>
<keyword evidence="2" id="KW-1185">Reference proteome</keyword>
<comment type="caution">
    <text evidence="1">The sequence shown here is derived from an EMBL/GenBank/DDBJ whole genome shotgun (WGS) entry which is preliminary data.</text>
</comment>
<organism evidence="1 2">
    <name type="scientific">Paractinoplanes bogorensis</name>
    <dbReference type="NCBI Taxonomy" id="1610840"/>
    <lineage>
        <taxon>Bacteria</taxon>
        <taxon>Bacillati</taxon>
        <taxon>Actinomycetota</taxon>
        <taxon>Actinomycetes</taxon>
        <taxon>Micromonosporales</taxon>
        <taxon>Micromonosporaceae</taxon>
        <taxon>Paractinoplanes</taxon>
    </lineage>
</organism>
<reference evidence="1 2" key="1">
    <citation type="submission" date="2021-06" db="EMBL/GenBank/DDBJ databases">
        <title>Actinoplanes lichenicola sp. nov., and Actinoplanes ovalisporus sp. nov., isolated from lichen in Thailand.</title>
        <authorList>
            <person name="Saeng-In P."/>
            <person name="Kanchanasin P."/>
            <person name="Yuki M."/>
            <person name="Kudo T."/>
            <person name="Ohkuma M."/>
            <person name="Phongsopitanun W."/>
            <person name="Tanasupawat S."/>
        </authorList>
    </citation>
    <scope>NUCLEOTIDE SEQUENCE [LARGE SCALE GENOMIC DNA]</scope>
    <source>
        <strain evidence="1 2">NBRC 110975</strain>
    </source>
</reference>
<protein>
    <submittedName>
        <fullName evidence="1">Uncharacterized protein</fullName>
    </submittedName>
</protein>
<dbReference type="EMBL" id="JAHKKG010000006">
    <property type="protein sequence ID" value="MBU2665916.1"/>
    <property type="molecule type" value="Genomic_DNA"/>
</dbReference>
<evidence type="ECO:0000313" key="1">
    <source>
        <dbReference type="EMBL" id="MBU2665916.1"/>
    </source>
</evidence>
<evidence type="ECO:0000313" key="2">
    <source>
        <dbReference type="Proteomes" id="UP001519654"/>
    </source>
</evidence>
<name>A0ABS5YS47_9ACTN</name>
<sequence>MTGYDTVAELRRAGPWEFLRSFARAWQLPARPAWDQAAIEQRLDRPIPEMLCVAYGTGVFDLRGLHAEDGILVFHSADPLVAEASWGITLDGADPAVLIDNGAGWMPYAPDLPTACVTLALTAAVETDRPGDAVAACELDADEVAAAVAQFERVPLEDHPMWIDVEEGPVRWYSRPGRLIRTHGEGGAWLWVRGQTPDDLEAIRAALPGVHWAS</sequence>
<dbReference type="Proteomes" id="UP001519654">
    <property type="component" value="Unassembled WGS sequence"/>
</dbReference>